<accession>A0A9X0BAC5</accession>
<organism evidence="4 5">
    <name type="scientific">Penicillium cosmopolitanum</name>
    <dbReference type="NCBI Taxonomy" id="1131564"/>
    <lineage>
        <taxon>Eukaryota</taxon>
        <taxon>Fungi</taxon>
        <taxon>Dikarya</taxon>
        <taxon>Ascomycota</taxon>
        <taxon>Pezizomycotina</taxon>
        <taxon>Eurotiomycetes</taxon>
        <taxon>Eurotiomycetidae</taxon>
        <taxon>Eurotiales</taxon>
        <taxon>Aspergillaceae</taxon>
        <taxon>Penicillium</taxon>
    </lineage>
</organism>
<evidence type="ECO:0000256" key="2">
    <source>
        <dbReference type="ARBA" id="ARBA00012729"/>
    </source>
</evidence>
<evidence type="ECO:0000259" key="3">
    <source>
        <dbReference type="PROSITE" id="PS51910"/>
    </source>
</evidence>
<dbReference type="AlphaFoldDB" id="A0A9X0BAC5"/>
<name>A0A9X0BAC5_9EURO</name>
<comment type="caution">
    <text evidence="4">The sequence shown here is derived from an EMBL/GenBank/DDBJ whole genome shotgun (WGS) entry which is preliminary data.</text>
</comment>
<keyword evidence="5" id="KW-1185">Reference proteome</keyword>
<dbReference type="PANTHER" id="PTHR11177:SF402">
    <property type="entry name" value="CHITINASE"/>
    <property type="match status" value="1"/>
</dbReference>
<dbReference type="GO" id="GO:0008843">
    <property type="term" value="F:endochitinase activity"/>
    <property type="evidence" value="ECO:0007669"/>
    <property type="project" value="UniProtKB-EC"/>
</dbReference>
<sequence>MDLIWRNDVPSDKVVLGLAFYARVFSASDPACMDPGCPFVSGGNPGPCSDEVSILLSSEVKDIMSEKSLTSKLDKDAAVKILKFDTNQWLTYDDEETLQMKTDFAKSQCLGGVMFWAVSHDHPSGNLSTALAKKTGRKGTSLAFDKRKDSMQIQKTHLQCRWTNCFEGCPSGWTSVARTDKGDRGDERMWDNTGCGGDAQHTFCCPPDSEQPKCGWYTHNNGHCKSQCPSGYVEVGSNFQHCSNNDNDYQAACCTTDTNSMKLYSQCDWAGMVETTATQKRSNIPGTAMKVLPGRHENTAAMTTTRPNGTTANGRDDIGLALADGTVKDYYFSGCPNDKVRIAMDQHRDGCKGDGGKSMCCSANYVTKTKRSYTDSESRLESDTAACGSDAYNNLKRDLGGMDFVGLSSEEYNHTSVLHRRFDTKPYESIRGLMLEIGFTLVAGQAAIEIWNKHVASVYKNFAVNKLQLWLEENPEWKEDGMVDYSALMVCNMGIFDDNIGGEDSEISCKCPYSTCCPDGDATCGGEDLDGDEDTGSLEARTLEKRAGPRTFRLRFREGDRMRWESFSTKSRTSQYRSRSEWAIGHRIWRQAFTYRNEDECLYSALGTQMITTEAGRDNYDVEHYVELNTIQGFLTDGYAGTLSTGARPRNSALPRPFLEALNTPMLRVAPPMAGGRASSTPLVRVMNALGSRRNDQRFMVLLDGLNSLKSRMWRDETRFANMSAQIEADNPNEALRSIRSVITVMNYLNDDRVRPHMVETSNEVRREFGLVDQQWVADGNEAVYVQDWWDQWFRNRLQHIGTTNTNWATGQIADMRRLWAVRTGSNVTPTIEALDKLNADASDMKIDTDDLD</sequence>
<proteinExistence type="inferred from homology"/>
<dbReference type="InterPro" id="IPR001223">
    <property type="entry name" value="Glyco_hydro18_cat"/>
</dbReference>
<dbReference type="Gene3D" id="3.20.20.80">
    <property type="entry name" value="Glycosidases"/>
    <property type="match status" value="1"/>
</dbReference>
<dbReference type="SUPFAM" id="SSF54556">
    <property type="entry name" value="Chitinase insertion domain"/>
    <property type="match status" value="1"/>
</dbReference>
<dbReference type="SUPFAM" id="SSF51445">
    <property type="entry name" value="(Trans)glycosidases"/>
    <property type="match status" value="1"/>
</dbReference>
<dbReference type="GeneID" id="81369411"/>
<evidence type="ECO:0000313" key="4">
    <source>
        <dbReference type="EMBL" id="KAJ5397681.1"/>
    </source>
</evidence>
<gene>
    <name evidence="4" type="ORF">N7509_005794</name>
</gene>
<dbReference type="PROSITE" id="PS51910">
    <property type="entry name" value="GH18_2"/>
    <property type="match status" value="1"/>
</dbReference>
<dbReference type="InterPro" id="IPR017853">
    <property type="entry name" value="GH"/>
</dbReference>
<comment type="similarity">
    <text evidence="1">Belongs to the glycosyl hydrolase 18 family. Chitinase class V subfamily.</text>
</comment>
<reference evidence="4" key="2">
    <citation type="journal article" date="2023" name="IMA Fungus">
        <title>Comparative genomic study of the Penicillium genus elucidates a diverse pangenome and 15 lateral gene transfer events.</title>
        <authorList>
            <person name="Petersen C."/>
            <person name="Sorensen T."/>
            <person name="Nielsen M.R."/>
            <person name="Sondergaard T.E."/>
            <person name="Sorensen J.L."/>
            <person name="Fitzpatrick D.A."/>
            <person name="Frisvad J.C."/>
            <person name="Nielsen K.L."/>
        </authorList>
    </citation>
    <scope>NUCLEOTIDE SEQUENCE</scope>
    <source>
        <strain evidence="4">IBT 29677</strain>
    </source>
</reference>
<protein>
    <recommendedName>
        <fullName evidence="2">chitinase</fullName>
        <ecNumber evidence="2">3.2.1.14</ecNumber>
    </recommendedName>
</protein>
<feature type="domain" description="GH18" evidence="3">
    <location>
        <begin position="1"/>
        <end position="138"/>
    </location>
</feature>
<dbReference type="PANTHER" id="PTHR11177">
    <property type="entry name" value="CHITINASE"/>
    <property type="match status" value="1"/>
</dbReference>
<reference evidence="4" key="1">
    <citation type="submission" date="2022-12" db="EMBL/GenBank/DDBJ databases">
        <authorList>
            <person name="Petersen C."/>
        </authorList>
    </citation>
    <scope>NUCLEOTIDE SEQUENCE</scope>
    <source>
        <strain evidence="4">IBT 29677</strain>
    </source>
</reference>
<evidence type="ECO:0000313" key="5">
    <source>
        <dbReference type="Proteomes" id="UP001147747"/>
    </source>
</evidence>
<dbReference type="EC" id="3.2.1.14" evidence="2"/>
<dbReference type="GO" id="GO:0005975">
    <property type="term" value="P:carbohydrate metabolic process"/>
    <property type="evidence" value="ECO:0007669"/>
    <property type="project" value="InterPro"/>
</dbReference>
<dbReference type="RefSeq" id="XP_056489733.1">
    <property type="nucleotide sequence ID" value="XM_056630431.1"/>
</dbReference>
<dbReference type="Pfam" id="PF00704">
    <property type="entry name" value="Glyco_hydro_18"/>
    <property type="match status" value="1"/>
</dbReference>
<dbReference type="OrthoDB" id="73875at2759"/>
<dbReference type="EMBL" id="JAPZBU010000006">
    <property type="protein sequence ID" value="KAJ5397681.1"/>
    <property type="molecule type" value="Genomic_DNA"/>
</dbReference>
<evidence type="ECO:0000256" key="1">
    <source>
        <dbReference type="ARBA" id="ARBA00008682"/>
    </source>
</evidence>
<dbReference type="InterPro" id="IPR050314">
    <property type="entry name" value="Glycosyl_Hydrlase_18"/>
</dbReference>
<dbReference type="Gene3D" id="3.10.50.10">
    <property type="match status" value="1"/>
</dbReference>
<dbReference type="InterPro" id="IPR029070">
    <property type="entry name" value="Chitinase_insertion_sf"/>
</dbReference>
<dbReference type="Proteomes" id="UP001147747">
    <property type="component" value="Unassembled WGS sequence"/>
</dbReference>